<evidence type="ECO:0000256" key="10">
    <source>
        <dbReference type="ARBA" id="ARBA00022723"/>
    </source>
</evidence>
<feature type="disulfide bond" evidence="25">
    <location>
        <begin position="327"/>
        <end position="428"/>
    </location>
</feature>
<dbReference type="GO" id="GO:0008455">
    <property type="term" value="F:alpha-1,6-mannosylglycoprotein 2-beta-N-acetylglucosaminyltransferase activity"/>
    <property type="evidence" value="ECO:0007669"/>
    <property type="project" value="UniProtKB-EC"/>
</dbReference>
<evidence type="ECO:0000256" key="6">
    <source>
        <dbReference type="ARBA" id="ARBA00014817"/>
    </source>
</evidence>
<keyword evidence="11" id="KW-0735">Signal-anchor</keyword>
<feature type="region of interest" description="Disordered" evidence="26">
    <location>
        <begin position="182"/>
        <end position="201"/>
    </location>
</feature>
<comment type="pathway">
    <text evidence="3">Protein modification; protein glycosylation.</text>
</comment>
<feature type="disulfide bond" evidence="25">
    <location>
        <begin position="322"/>
        <end position="345"/>
    </location>
</feature>
<dbReference type="PANTHER" id="PTHR12871">
    <property type="entry name" value="BETA-1,2-N-ACETYLGLUCOSAMINYLTRANSFERASE II"/>
    <property type="match status" value="1"/>
</dbReference>
<feature type="disulfide bond" evidence="25">
    <location>
        <begin position="269"/>
        <end position="273"/>
    </location>
</feature>
<evidence type="ECO:0000256" key="16">
    <source>
        <dbReference type="ARBA" id="ARBA00023180"/>
    </source>
</evidence>
<dbReference type="AlphaFoldDB" id="A0A9X6RN45"/>
<evidence type="ECO:0000256" key="4">
    <source>
        <dbReference type="ARBA" id="ARBA00011011"/>
    </source>
</evidence>
<dbReference type="OrthoDB" id="6019616at2759"/>
<accession>A0A9X6RN45</accession>
<feature type="binding site" evidence="23">
    <location>
        <position position="140"/>
    </location>
    <ligand>
        <name>substrate</name>
    </ligand>
</feature>
<evidence type="ECO:0000256" key="1">
    <source>
        <dbReference type="ARBA" id="ARBA00001936"/>
    </source>
</evidence>
<sequence length="444" mass="50651">MSPFRVTRRFVLSTFVFILGIWLFYTMVMSVDHQREEVIEVQEDQAVVVQGLQQNGSVVAALTAPEISVDPSSAIVTLRLLVAERNALAVQKLNALAATKTFRYVIVVQIHDRVTYIRALLESLAATRNIADALVILSLDVISEEIESLVKSFGSSLQTVQIYFPYSIELYPNEFPGASKQDCPERVGKPEATKRKCTSHDHPDSYGNYRTPGLSQVKHHWWWKFYFVFTQLSLARTNIPVLFAEDDHYVMPDALYMLDELYKLRETACSPRCHVVSVAHHKVKLADGKESYKKYFAGQWVGSRDNIGIVFDYDQFKTINTCANTFCEIDDYNWDWSLHFLITRCLKKEYNMLVPMAPRVLHIGDCGGIHHKSTCNPEKYVKQAQQQVLELTDSLFPEKLSRTSQALLKPRDAKVNGGWGDPRDHNLCRNIFSTFFQATVNPVP</sequence>
<evidence type="ECO:0000256" key="5">
    <source>
        <dbReference type="ARBA" id="ARBA00012613"/>
    </source>
</evidence>
<evidence type="ECO:0000256" key="14">
    <source>
        <dbReference type="ARBA" id="ARBA00023136"/>
    </source>
</evidence>
<evidence type="ECO:0000256" key="20">
    <source>
        <dbReference type="ARBA" id="ARBA00032552"/>
    </source>
</evidence>
<evidence type="ECO:0000256" key="17">
    <source>
        <dbReference type="ARBA" id="ARBA00023211"/>
    </source>
</evidence>
<dbReference type="InterPro" id="IPR029044">
    <property type="entry name" value="Nucleotide-diphossugar_trans"/>
</dbReference>
<keyword evidence="17 24" id="KW-0464">Manganese</keyword>
<feature type="binding site" evidence="24">
    <location>
        <position position="362"/>
    </location>
    <ligand>
        <name>Mn(2+)</name>
        <dbReference type="ChEBI" id="CHEBI:29035"/>
    </ligand>
</feature>
<dbReference type="GO" id="GO:0000139">
    <property type="term" value="C:Golgi membrane"/>
    <property type="evidence" value="ECO:0007669"/>
    <property type="project" value="UniProtKB-SubCell"/>
</dbReference>
<evidence type="ECO:0000256" key="15">
    <source>
        <dbReference type="ARBA" id="ARBA00023157"/>
    </source>
</evidence>
<feature type="disulfide bond" evidence="25">
    <location>
        <begin position="183"/>
        <end position="197"/>
    </location>
</feature>
<evidence type="ECO:0000256" key="11">
    <source>
        <dbReference type="ARBA" id="ARBA00022968"/>
    </source>
</evidence>
<dbReference type="Gene3D" id="3.90.550.10">
    <property type="entry name" value="Spore Coat Polysaccharide Biosynthesis Protein SpsA, Chain A"/>
    <property type="match status" value="1"/>
</dbReference>
<evidence type="ECO:0000256" key="23">
    <source>
        <dbReference type="PIRSR" id="PIRSR607754-1"/>
    </source>
</evidence>
<keyword evidence="28" id="KW-1185">Reference proteome</keyword>
<comment type="similarity">
    <text evidence="4">Belongs to the glycosyltransferase 16 (GT16) protein family.</text>
</comment>
<proteinExistence type="inferred from homology"/>
<evidence type="ECO:0000256" key="18">
    <source>
        <dbReference type="ARBA" id="ARBA00029663"/>
    </source>
</evidence>
<evidence type="ECO:0000256" key="8">
    <source>
        <dbReference type="ARBA" id="ARBA00022679"/>
    </source>
</evidence>
<evidence type="ECO:0000256" key="26">
    <source>
        <dbReference type="SAM" id="MobiDB-lite"/>
    </source>
</evidence>
<comment type="subcellular location">
    <subcellularLocation>
        <location evidence="2">Golgi apparatus membrane</location>
        <topology evidence="2">Single-pass type II membrane protein</topology>
    </subcellularLocation>
</comment>
<keyword evidence="13" id="KW-0333">Golgi apparatus</keyword>
<dbReference type="GO" id="GO:0009312">
    <property type="term" value="P:oligosaccharide biosynthetic process"/>
    <property type="evidence" value="ECO:0007669"/>
    <property type="project" value="InterPro"/>
</dbReference>
<comment type="caution">
    <text evidence="27">The sequence shown here is derived from an EMBL/GenBank/DDBJ whole genome shotgun (WGS) entry which is preliminary data.</text>
</comment>
<evidence type="ECO:0000256" key="22">
    <source>
        <dbReference type="ARBA" id="ARBA00093257"/>
    </source>
</evidence>
<dbReference type="GO" id="GO:0046872">
    <property type="term" value="F:metal ion binding"/>
    <property type="evidence" value="ECO:0007669"/>
    <property type="project" value="UniProtKB-KW"/>
</dbReference>
<feature type="disulfide bond" evidence="25">
    <location>
        <begin position="366"/>
        <end position="375"/>
    </location>
</feature>
<dbReference type="Pfam" id="PF05060">
    <property type="entry name" value="MGAT2"/>
    <property type="match status" value="1"/>
</dbReference>
<reference evidence="28" key="1">
    <citation type="submission" date="2017-01" db="EMBL/GenBank/DDBJ databases">
        <title>Comparative genomics of anhydrobiosis in the tardigrade Hypsibius dujardini.</title>
        <authorList>
            <person name="Yoshida Y."/>
            <person name="Koutsovoulos G."/>
            <person name="Laetsch D."/>
            <person name="Stevens L."/>
            <person name="Kumar S."/>
            <person name="Horikawa D."/>
            <person name="Ishino K."/>
            <person name="Komine S."/>
            <person name="Tomita M."/>
            <person name="Blaxter M."/>
            <person name="Arakawa K."/>
        </authorList>
    </citation>
    <scope>NUCLEOTIDE SEQUENCE [LARGE SCALE GENOMIC DNA]</scope>
    <source>
        <strain evidence="28">Z151</strain>
    </source>
</reference>
<feature type="binding site" evidence="24">
    <location>
        <position position="247"/>
    </location>
    <ligand>
        <name>Mn(2+)</name>
        <dbReference type="ChEBI" id="CHEBI:29035"/>
    </ligand>
</feature>
<keyword evidence="15 25" id="KW-1015">Disulfide bond</keyword>
<evidence type="ECO:0000256" key="21">
    <source>
        <dbReference type="ARBA" id="ARBA00032915"/>
    </source>
</evidence>
<gene>
    <name evidence="27" type="ORF">BV898_18038</name>
</gene>
<evidence type="ECO:0000256" key="3">
    <source>
        <dbReference type="ARBA" id="ARBA00004922"/>
    </source>
</evidence>
<keyword evidence="8" id="KW-0808">Transferase</keyword>
<comment type="catalytic activity">
    <reaction evidence="22">
        <text>an N(4)-{beta-D-GlcNAc-(1-&gt;2)-alpha-D-Man-(1-&gt;3)-[alpha-D-Man-(1-&gt;6)]-beta-D-Man-(1-&gt;4)-beta-D-GlcNAc-(1-&gt;4)-beta-D-GlcNAc}-L-asparaginyl-[protein] + UDP-N-acetyl-alpha-D-glucosamine = N(4)-{beta-D-GlcNAc-(1-&gt;2)-alpha-D-Man-(1-&gt;3)-[beta-D-GlcNAc-(1-&gt;2)-alpha-D-Man-(1-&gt;6)]-beta-D-Man-(1-&gt;4)-beta-D-GlcNAc-(1-&gt;4)-beta-D-GlcNAc}-L-asparaginyl-[protein] + UDP + H(+)</text>
        <dbReference type="Rhea" id="RHEA:12941"/>
        <dbReference type="Rhea" id="RHEA-COMP:13526"/>
        <dbReference type="Rhea" id="RHEA-COMP:14369"/>
        <dbReference type="ChEBI" id="CHEBI:15378"/>
        <dbReference type="ChEBI" id="CHEBI:57705"/>
        <dbReference type="ChEBI" id="CHEBI:58223"/>
        <dbReference type="ChEBI" id="CHEBI:60615"/>
        <dbReference type="ChEBI" id="CHEBI:60651"/>
        <dbReference type="EC" id="2.4.1.143"/>
    </reaction>
</comment>
<keyword evidence="9" id="KW-0812">Transmembrane</keyword>
<evidence type="ECO:0000256" key="7">
    <source>
        <dbReference type="ARBA" id="ARBA00022676"/>
    </source>
</evidence>
<evidence type="ECO:0000256" key="13">
    <source>
        <dbReference type="ARBA" id="ARBA00023034"/>
    </source>
</evidence>
<feature type="binding site" evidence="23">
    <location>
        <begin position="216"/>
        <end position="220"/>
    </location>
    <ligand>
        <name>substrate</name>
    </ligand>
</feature>
<keyword evidence="12" id="KW-1133">Transmembrane helix</keyword>
<dbReference type="PANTHER" id="PTHR12871:SF0">
    <property type="entry name" value="ALPHA-1,6-MANNOSYL-GLYCOPROTEIN 2-BETA-N-ACETYLGLUCOSAMINYLTRANSFERASE"/>
    <property type="match status" value="1"/>
</dbReference>
<evidence type="ECO:0000313" key="28">
    <source>
        <dbReference type="Proteomes" id="UP000192578"/>
    </source>
</evidence>
<keyword evidence="7" id="KW-0328">Glycosyltransferase</keyword>
<dbReference type="GO" id="GO:0005795">
    <property type="term" value="C:Golgi stack"/>
    <property type="evidence" value="ECO:0007669"/>
    <property type="project" value="InterPro"/>
</dbReference>
<evidence type="ECO:0000256" key="24">
    <source>
        <dbReference type="PIRSR" id="PIRSR607754-2"/>
    </source>
</evidence>
<evidence type="ECO:0000256" key="25">
    <source>
        <dbReference type="PIRSR" id="PIRSR607754-3"/>
    </source>
</evidence>
<name>A0A9X6RN45_HYPEX</name>
<evidence type="ECO:0000256" key="12">
    <source>
        <dbReference type="ARBA" id="ARBA00022989"/>
    </source>
</evidence>
<evidence type="ECO:0000313" key="27">
    <source>
        <dbReference type="EMBL" id="OWA53617.1"/>
    </source>
</evidence>
<dbReference type="Proteomes" id="UP000192578">
    <property type="component" value="Unassembled WGS sequence"/>
</dbReference>
<organism evidence="27 28">
    <name type="scientific">Hypsibius exemplaris</name>
    <name type="common">Freshwater tardigrade</name>
    <dbReference type="NCBI Taxonomy" id="2072580"/>
    <lineage>
        <taxon>Eukaryota</taxon>
        <taxon>Metazoa</taxon>
        <taxon>Ecdysozoa</taxon>
        <taxon>Tardigrada</taxon>
        <taxon>Eutardigrada</taxon>
        <taxon>Parachela</taxon>
        <taxon>Hypsibioidea</taxon>
        <taxon>Hypsibiidae</taxon>
        <taxon>Hypsibius</taxon>
    </lineage>
</organism>
<dbReference type="SUPFAM" id="SSF53448">
    <property type="entry name" value="Nucleotide-diphospho-sugar transferases"/>
    <property type="match status" value="1"/>
</dbReference>
<evidence type="ECO:0000256" key="19">
    <source>
        <dbReference type="ARBA" id="ARBA00031203"/>
    </source>
</evidence>
<protein>
    <recommendedName>
        <fullName evidence="6">Alpha-1,6-mannosyl-glycoprotein 2-beta-N-acetylglucosaminyltransferase</fullName>
        <ecNumber evidence="5">2.4.1.143</ecNumber>
    </recommendedName>
    <alternativeName>
        <fullName evidence="21">Beta-1,2-N-acetylglucosaminyltransferase II</fullName>
    </alternativeName>
    <alternativeName>
        <fullName evidence="20">GlcNAc-T II</fullName>
    </alternativeName>
    <alternativeName>
        <fullName evidence="19">Mannoside acetylglucosaminyltransferase 2</fullName>
    </alternativeName>
    <alternativeName>
        <fullName evidence="18">N-glycosyl-oligosaccharide-glycoprotein N-acetylglucosaminyltransferase II</fullName>
    </alternativeName>
</protein>
<evidence type="ECO:0000256" key="9">
    <source>
        <dbReference type="ARBA" id="ARBA00022692"/>
    </source>
</evidence>
<keyword evidence="14" id="KW-0472">Membrane</keyword>
<dbReference type="EMBL" id="MTYJ01000333">
    <property type="protein sequence ID" value="OWA53617.1"/>
    <property type="molecule type" value="Genomic_DNA"/>
</dbReference>
<dbReference type="InterPro" id="IPR007754">
    <property type="entry name" value="GlcNAc_II"/>
</dbReference>
<feature type="binding site" evidence="23">
    <location>
        <begin position="109"/>
        <end position="113"/>
    </location>
    <ligand>
        <name>substrate</name>
    </ligand>
</feature>
<keyword evidence="10 24" id="KW-0479">Metal-binding</keyword>
<comment type="cofactor">
    <cofactor evidence="1 24">
        <name>Mn(2+)</name>
        <dbReference type="ChEBI" id="CHEBI:29035"/>
    </cofactor>
</comment>
<dbReference type="EC" id="2.4.1.143" evidence="5"/>
<evidence type="ECO:0000256" key="2">
    <source>
        <dbReference type="ARBA" id="ARBA00004323"/>
    </source>
</evidence>
<dbReference type="GO" id="GO:0006487">
    <property type="term" value="P:protein N-linked glycosylation"/>
    <property type="evidence" value="ECO:0007669"/>
    <property type="project" value="TreeGrafter"/>
</dbReference>
<keyword evidence="16" id="KW-0325">Glycoprotein</keyword>